<accession>A0A1Y1I9H3</accession>
<feature type="compositionally biased region" description="Low complexity" evidence="1">
    <location>
        <begin position="209"/>
        <end position="218"/>
    </location>
</feature>
<proteinExistence type="predicted"/>
<dbReference type="EMBL" id="DF237312">
    <property type="protein sequence ID" value="GAQ87590.1"/>
    <property type="molecule type" value="Genomic_DNA"/>
</dbReference>
<reference evidence="2 3" key="1">
    <citation type="journal article" date="2014" name="Nat. Commun.">
        <title>Klebsormidium flaccidum genome reveals primary factors for plant terrestrial adaptation.</title>
        <authorList>
            <person name="Hori K."/>
            <person name="Maruyama F."/>
            <person name="Fujisawa T."/>
            <person name="Togashi T."/>
            <person name="Yamamoto N."/>
            <person name="Seo M."/>
            <person name="Sato S."/>
            <person name="Yamada T."/>
            <person name="Mori H."/>
            <person name="Tajima N."/>
            <person name="Moriyama T."/>
            <person name="Ikeuchi M."/>
            <person name="Watanabe M."/>
            <person name="Wada H."/>
            <person name="Kobayashi K."/>
            <person name="Saito M."/>
            <person name="Masuda T."/>
            <person name="Sasaki-Sekimoto Y."/>
            <person name="Mashiguchi K."/>
            <person name="Awai K."/>
            <person name="Shimojima M."/>
            <person name="Masuda S."/>
            <person name="Iwai M."/>
            <person name="Nobusawa T."/>
            <person name="Narise T."/>
            <person name="Kondo S."/>
            <person name="Saito H."/>
            <person name="Sato R."/>
            <person name="Murakawa M."/>
            <person name="Ihara Y."/>
            <person name="Oshima-Yamada Y."/>
            <person name="Ohtaka K."/>
            <person name="Satoh M."/>
            <person name="Sonobe K."/>
            <person name="Ishii M."/>
            <person name="Ohtani R."/>
            <person name="Kanamori-Sato M."/>
            <person name="Honoki R."/>
            <person name="Miyazaki D."/>
            <person name="Mochizuki H."/>
            <person name="Umetsu J."/>
            <person name="Higashi K."/>
            <person name="Shibata D."/>
            <person name="Kamiya Y."/>
            <person name="Sato N."/>
            <person name="Nakamura Y."/>
            <person name="Tabata S."/>
            <person name="Ida S."/>
            <person name="Kurokawa K."/>
            <person name="Ohta H."/>
        </authorList>
    </citation>
    <scope>NUCLEOTIDE SEQUENCE [LARGE SCALE GENOMIC DNA]</scope>
    <source>
        <strain evidence="2 3">NIES-2285</strain>
    </source>
</reference>
<feature type="compositionally biased region" description="Pro residues" evidence="1">
    <location>
        <begin position="313"/>
        <end position="323"/>
    </location>
</feature>
<dbReference type="OrthoDB" id="10268124at2759"/>
<organism evidence="2 3">
    <name type="scientific">Klebsormidium nitens</name>
    <name type="common">Green alga</name>
    <name type="synonym">Ulothrix nitens</name>
    <dbReference type="NCBI Taxonomy" id="105231"/>
    <lineage>
        <taxon>Eukaryota</taxon>
        <taxon>Viridiplantae</taxon>
        <taxon>Streptophyta</taxon>
        <taxon>Klebsormidiophyceae</taxon>
        <taxon>Klebsormidiales</taxon>
        <taxon>Klebsormidiaceae</taxon>
        <taxon>Klebsormidium</taxon>
    </lineage>
</organism>
<dbReference type="OMA" id="ESCALCI"/>
<feature type="compositionally biased region" description="Low complexity" evidence="1">
    <location>
        <begin position="276"/>
        <end position="292"/>
    </location>
</feature>
<feature type="compositionally biased region" description="Pro residues" evidence="1">
    <location>
        <begin position="120"/>
        <end position="156"/>
    </location>
</feature>
<sequence length="1527" mass="157979">MPSLRQGFLIRKGNEILSVRIGAVNTQGIPQSLRGSLSHHKKNWGISAHPFESSLLWLTRNGSPFRVALAARSICSGRHAQPRFSARPANRTPTNIAGASANYPPRDSHSPGDQPSLPSAAPPYKPSSGSPPPVLQSTQPPSPSSPSPSLPSPITPLPTESATPRSASISATSLSTRTSGSPPPQSNPPPEAVILSQTTVVSAPPTQVNALSSASLPSNSPPPVKPGLASSPAPKANPPPKTTVSTASPLPKVPPPGASVSSSPPIKSTMPPLSQSPPLRANPPSLLSSPLPKVAPPQSPVPSSPSPTASKNLPPPRNPPPTSDPRLPKVGSLAVSQTPPVKGSPPPKGSPPQSTVASSSPPPQVKSPPPLRNPPPTKAAISLPPATKANPPPQTKNSPPPTKTSPGSAPPPIKPNPPIQTYNKPPPKSPPPPGAPPPPKAKLSPPPPPKKNPPPPTRRPPPPKSPVPPPPRSKANPPPPRRAPPPPPVRQCRSTSDCPTNKGCCTEESTGKVGVCTNVPVLSNGTQVCYSCNYFNGPTCPPEFGVCCSDGECRASANECTCFYTSSDCPTGHCCNHDYFTSSSGFCTDMPVLSNGTQVCFDCHDFNGLVCPDNKAFCCPDGKCAANESACTCQSSDSCPAGYCCTGSNGVDECGASESGCKCEACTCDYLSECPTGFCCTEASPGQTGRCTNAPINSSGKQVCPNCNYWNGLSCPAGKGTCCANSGQCVASPTSCPCEGSYDCPSNTCCSTEYESDNLNYKQGTCYKRAVLANGTQICPNCNLFNGLSCPASKPTCCPASGECAANESACTCESSYSCPDGFCCTGSNGVDECAAGGSGCKCGRCPCQYSSQCPTGFCCTEEGSGQTGKCTDAPIDSGGTQVCLDCNDWDGLSCPAGKGTCCATGQCVASGASCPCFGSDNCPDNTCCSREYEYDYDDYEYYRPKQGTCYGSPFLGNGTQICPDCNNLNGLSCPAGKGTCCRTGECVASGITCPCRGASDCPVNTCCSSNSEYDPDTGDLKRGTCYNTPILANGTQICPECNRLNGLSCPASKPTCCASGDCAANESECPCLSSYSCPDGFCCYRSNGIDECAANESGCKCKVCTCTYSGQCPIGYCCTEENSGQTGKCTNAPIDSGGTQVCPDCNDDWNGLSCPASKGTCCETGQCVGSEASCLPCRGSYDCPDNNCCSREYEYDYDTGSYAQGTCYTTPVLANGTQVCPNCNYWSGVDCPAGKETCCATGQCVALGTTCPCRGASDCPENTCCSREYEYDFGGYKQGTCYNTPVLANGTQICADCNFLNGLSCPASKPTCCPLGECAANESACTCQSSDTCPSVDLCCIGSNGVDECAANESGCKCGTCPCENSSQCLFGFCCTEEDSGETGRCTNAPINGSGMQVCPDCNYWNGLSCPASKGTCCLSGQCVAPDSCPCTDGWDCAYNTCCSREIEYDNTGNLKQGTCYDTPVLANGTQVCPDCNYFDFYGVSCPDSKSTCCPSGRRVASSRRGPRRTGWIAVSEWQPSRCAYT</sequence>
<evidence type="ECO:0000313" key="2">
    <source>
        <dbReference type="EMBL" id="GAQ87590.1"/>
    </source>
</evidence>
<feature type="compositionally biased region" description="Pro residues" evidence="1">
    <location>
        <begin position="293"/>
        <end position="305"/>
    </location>
</feature>
<protein>
    <submittedName>
        <fullName evidence="2">Uncharacterized protein</fullName>
    </submittedName>
</protein>
<evidence type="ECO:0000313" key="3">
    <source>
        <dbReference type="Proteomes" id="UP000054558"/>
    </source>
</evidence>
<feature type="compositionally biased region" description="Pro residues" evidence="1">
    <location>
        <begin position="181"/>
        <end position="191"/>
    </location>
</feature>
<feature type="compositionally biased region" description="Polar residues" evidence="1">
    <location>
        <begin position="160"/>
        <end position="178"/>
    </location>
</feature>
<name>A0A1Y1I9H3_KLENI</name>
<gene>
    <name evidence="2" type="ORF">KFL_003630080</name>
</gene>
<feature type="compositionally biased region" description="Pro residues" evidence="1">
    <location>
        <begin position="390"/>
        <end position="489"/>
    </location>
</feature>
<evidence type="ECO:0000256" key="1">
    <source>
        <dbReference type="SAM" id="MobiDB-lite"/>
    </source>
</evidence>
<keyword evidence="3" id="KW-1185">Reference proteome</keyword>
<feature type="compositionally biased region" description="Pro residues" evidence="1">
    <location>
        <begin position="360"/>
        <end position="377"/>
    </location>
</feature>
<feature type="region of interest" description="Disordered" evidence="1">
    <location>
        <begin position="78"/>
        <end position="498"/>
    </location>
</feature>
<dbReference type="Proteomes" id="UP000054558">
    <property type="component" value="Unassembled WGS sequence"/>
</dbReference>
<feature type="compositionally biased region" description="Polar residues" evidence="1">
    <location>
        <begin position="195"/>
        <end position="208"/>
    </location>
</feature>